<evidence type="ECO:0000313" key="1">
    <source>
        <dbReference type="EMBL" id="MCP9271241.1"/>
    </source>
</evidence>
<keyword evidence="2" id="KW-1185">Reference proteome</keyword>
<proteinExistence type="predicted"/>
<accession>A0ABT1LWG0</accession>
<dbReference type="RefSeq" id="WP_255058215.1">
    <property type="nucleotide sequence ID" value="NZ_JANDBD010000001.1"/>
</dbReference>
<evidence type="ECO:0008006" key="3">
    <source>
        <dbReference type="Google" id="ProtNLM"/>
    </source>
</evidence>
<organism evidence="1 2">
    <name type="scientific">Mycolicibacterium arenosum</name>
    <dbReference type="NCBI Taxonomy" id="2952157"/>
    <lineage>
        <taxon>Bacteria</taxon>
        <taxon>Bacillati</taxon>
        <taxon>Actinomycetota</taxon>
        <taxon>Actinomycetes</taxon>
        <taxon>Mycobacteriales</taxon>
        <taxon>Mycobacteriaceae</taxon>
        <taxon>Mycolicibacterium</taxon>
    </lineage>
</organism>
<comment type="caution">
    <text evidence="1">The sequence shown here is derived from an EMBL/GenBank/DDBJ whole genome shotgun (WGS) entry which is preliminary data.</text>
</comment>
<reference evidence="1 2" key="1">
    <citation type="submission" date="2022-06" db="EMBL/GenBank/DDBJ databases">
        <title>Mycolicibacterium sp. CAU 1645 isolated from seawater.</title>
        <authorList>
            <person name="Kim W."/>
        </authorList>
    </citation>
    <scope>NUCLEOTIDE SEQUENCE [LARGE SCALE GENOMIC DNA]</scope>
    <source>
        <strain evidence="1 2">CAU 1645</strain>
    </source>
</reference>
<sequence length="192" mass="21755">MDSDDILSRLPPTFRSAEALEHMSKRQLQTLRLDGRITPIARGFYRKSDWYGDEELVEIASAAPRATIALRSALVRHDLTDDIPAAIDIAIPRGDWAPKVTAHVSWHRFATDTFDIGREELDIDGDRTIGLYSAPRTIIDTYRLQHHEGVDQANDALKRWLRHGGQPSEILRMARSFPHAQRALQQALSILL</sequence>
<gene>
    <name evidence="1" type="ORF">NM203_03465</name>
</gene>
<name>A0ABT1LWG0_9MYCO</name>
<protein>
    <recommendedName>
        <fullName evidence="3">Transcriptional regulator, AbiEi antitoxin, Type IV TA system</fullName>
    </recommendedName>
</protein>
<dbReference type="EMBL" id="JANDBD010000001">
    <property type="protein sequence ID" value="MCP9271241.1"/>
    <property type="molecule type" value="Genomic_DNA"/>
</dbReference>
<evidence type="ECO:0000313" key="2">
    <source>
        <dbReference type="Proteomes" id="UP001651690"/>
    </source>
</evidence>
<dbReference type="Proteomes" id="UP001651690">
    <property type="component" value="Unassembled WGS sequence"/>
</dbReference>